<organism evidence="1">
    <name type="scientific">uncultured Caudovirales phage</name>
    <dbReference type="NCBI Taxonomy" id="2100421"/>
    <lineage>
        <taxon>Viruses</taxon>
        <taxon>Duplodnaviria</taxon>
        <taxon>Heunggongvirae</taxon>
        <taxon>Uroviricota</taxon>
        <taxon>Caudoviricetes</taxon>
        <taxon>Peduoviridae</taxon>
        <taxon>Maltschvirus</taxon>
        <taxon>Maltschvirus maltsch</taxon>
    </lineage>
</organism>
<proteinExistence type="predicted"/>
<accession>A0A6J5TBE3</accession>
<gene>
    <name evidence="1" type="ORF">UFOVP71_127</name>
</gene>
<evidence type="ECO:0000313" key="1">
    <source>
        <dbReference type="EMBL" id="CAB4241589.1"/>
    </source>
</evidence>
<name>A0A6J5TBE3_9CAUD</name>
<dbReference type="EMBL" id="LR797824">
    <property type="protein sequence ID" value="CAB4241589.1"/>
    <property type="molecule type" value="Genomic_DNA"/>
</dbReference>
<sequence>MRLMLGTAERPSLLVNVGQEYSPTHFDFWVVNGAWDGTFYNGYVTVHHPYNPHSSLDKVEILCNNQDRLRSSDWSGGYQEVFNNFHDENYVAPKPRAFVAPAGWDDDIPF</sequence>
<reference evidence="1" key="1">
    <citation type="submission" date="2020-05" db="EMBL/GenBank/DDBJ databases">
        <authorList>
            <person name="Chiriac C."/>
            <person name="Salcher M."/>
            <person name="Ghai R."/>
            <person name="Kavagutti S V."/>
        </authorList>
    </citation>
    <scope>NUCLEOTIDE SEQUENCE</scope>
</reference>
<protein>
    <submittedName>
        <fullName evidence="1">Uncharacterized protein</fullName>
    </submittedName>
</protein>